<reference evidence="1" key="1">
    <citation type="submission" date="2023-07" db="EMBL/GenBank/DDBJ databases">
        <authorList>
            <person name="Kim M.K."/>
        </authorList>
    </citation>
    <scope>NUCLEOTIDE SEQUENCE</scope>
    <source>
        <strain evidence="1">ASUV-10-1</strain>
    </source>
</reference>
<proteinExistence type="predicted"/>
<keyword evidence="2" id="KW-1185">Reference proteome</keyword>
<organism evidence="1 2">
    <name type="scientific">Hymenobacter aranciens</name>
    <dbReference type="NCBI Taxonomy" id="3063996"/>
    <lineage>
        <taxon>Bacteria</taxon>
        <taxon>Pseudomonadati</taxon>
        <taxon>Bacteroidota</taxon>
        <taxon>Cytophagia</taxon>
        <taxon>Cytophagales</taxon>
        <taxon>Hymenobacteraceae</taxon>
        <taxon>Hymenobacter</taxon>
    </lineage>
</organism>
<accession>A0ABT9B6A0</accession>
<gene>
    <name evidence="1" type="ORF">Q5H93_03575</name>
</gene>
<evidence type="ECO:0000313" key="2">
    <source>
        <dbReference type="Proteomes" id="UP001176429"/>
    </source>
</evidence>
<dbReference type="RefSeq" id="WP_305005113.1">
    <property type="nucleotide sequence ID" value="NZ_JAUQSY010000002.1"/>
</dbReference>
<dbReference type="Proteomes" id="UP001176429">
    <property type="component" value="Unassembled WGS sequence"/>
</dbReference>
<comment type="caution">
    <text evidence="1">The sequence shown here is derived from an EMBL/GenBank/DDBJ whole genome shotgun (WGS) entry which is preliminary data.</text>
</comment>
<name>A0ABT9B6A0_9BACT</name>
<dbReference type="EMBL" id="JAUQSY010000002">
    <property type="protein sequence ID" value="MDO7873799.1"/>
    <property type="molecule type" value="Genomic_DNA"/>
</dbReference>
<evidence type="ECO:0000313" key="1">
    <source>
        <dbReference type="EMBL" id="MDO7873799.1"/>
    </source>
</evidence>
<protein>
    <submittedName>
        <fullName evidence="1">Uncharacterized protein</fullName>
    </submittedName>
</protein>
<sequence length="249" mass="27861">MASWYESEFISKGIWLAISGVLGYVSKSVVTHVKKIDPVKKMWNLKDVKKLTICMSASHRVNTGQHIKATTGVGQVKAFGYIIESIGSAYDITCQNVFLSDEDFKARMGDDLILLGGKKHNEKTRKFLEKIDKLGVVSCDSDDEISWKVEGSERVYIGETTGEKVVKDYGLIIRMKNPYSSFDASPASVCLFAGCHTYGTIAAAKYFTEEYIKQHSLLSKIHQSVFIIVECDVEEENPINIKVVAKHEF</sequence>